<name>A0A6H5IR25_9HYME</name>
<dbReference type="PANTHER" id="PTHR19446">
    <property type="entry name" value="REVERSE TRANSCRIPTASES"/>
    <property type="match status" value="1"/>
</dbReference>
<evidence type="ECO:0000259" key="2">
    <source>
        <dbReference type="Pfam" id="PF00078"/>
    </source>
</evidence>
<feature type="region of interest" description="Disordered" evidence="1">
    <location>
        <begin position="823"/>
        <end position="846"/>
    </location>
</feature>
<feature type="region of interest" description="Disordered" evidence="1">
    <location>
        <begin position="662"/>
        <end position="730"/>
    </location>
</feature>
<feature type="compositionally biased region" description="Basic residues" evidence="1">
    <location>
        <begin position="687"/>
        <end position="696"/>
    </location>
</feature>
<sequence>MPAGQAAQLPSPCAVAALFPRVPSGPALRLPRRVEEPTPAVTLEELKGAQSRIKERSAPGPDGIPNSALKIAIAARPDIFLRVYTTCLETGVFPPVWKRQRLVLIPKPGKPPDEPSSYRPLCMLDTAGKILERIICDRLEAFTKRPGGLSERQYGFRKGRSTIDAIEDIVSTARYAVAGRRWHRGTKRYCAVVTLDVRNAFNSARWDNILAALRRLPVPDYLLRIIASYFSARVLDFTTDDGPESYELRGRHRSGGCRQASMADRTRPECCYPTGARRAPSSQPAKQLIKRRRHCSSPAGRKWKTITITVGDHSIRSSPPSIRYLGVHIDAKLKFDHHLRTVSAKAAGVIGALAKIMPNSGGPRSSRRKLYAHVVDTILLYGAPIWSTAAQRRAYIRQAESAHRRACLRVIGGRPHVSYEATYVLAGIPPLALLADEERLATLSKWQEAWDRSTKARWTHRLIPNIRTWIERRHGELNYHFTQLLTGQGFFKHHSQRYDHNQSAQCPVCPTFIENAEHFLHPALLLHCFCCNCFCCFFNFFTKITCYGRCRADNSVLSLCRGRKVTGTFQNLAGRIPVYQYYIYKVSLYTNTTHTRYLCILIQHLQGIPVYQYYINKKSPYTNTTFIRYPCIPTLHMQAMHRSYITRIQNFYLGTCSTVTDRTRRATTSRNSSSSSDSSRQEEGREKKPRKRRLLLRYRATESTSSKANSERESESYPEIREDWSCPRSGTRRKSVESCVYERGYVGRVSDNDDHRDSCTRRAVCVPVKCTSYIVRVSRWHREQQQCEHLLRDVQLIDETRRRSEDRVAREVTQAIETAPIHDPFGAATYQPRSGADPSPGLGEKRSVQRAVVGMVSSDRVEEIVSI</sequence>
<dbReference type="OrthoDB" id="412981at2759"/>
<dbReference type="InterPro" id="IPR043502">
    <property type="entry name" value="DNA/RNA_pol_sf"/>
</dbReference>
<feature type="non-terminal residue" evidence="3">
    <location>
        <position position="1"/>
    </location>
</feature>
<feature type="compositionally biased region" description="Low complexity" evidence="1">
    <location>
        <begin position="666"/>
        <end position="678"/>
    </location>
</feature>
<dbReference type="InterPro" id="IPR000477">
    <property type="entry name" value="RT_dom"/>
</dbReference>
<dbReference type="AlphaFoldDB" id="A0A6H5IR25"/>
<evidence type="ECO:0000313" key="3">
    <source>
        <dbReference type="EMBL" id="CAB0038270.1"/>
    </source>
</evidence>
<proteinExistence type="predicted"/>
<dbReference type="SUPFAM" id="SSF56672">
    <property type="entry name" value="DNA/RNA polymerases"/>
    <property type="match status" value="1"/>
</dbReference>
<reference evidence="3 4" key="1">
    <citation type="submission" date="2020-02" db="EMBL/GenBank/DDBJ databases">
        <authorList>
            <person name="Ferguson B K."/>
        </authorList>
    </citation>
    <scope>NUCLEOTIDE SEQUENCE [LARGE SCALE GENOMIC DNA]</scope>
</reference>
<dbReference type="Proteomes" id="UP000479190">
    <property type="component" value="Unassembled WGS sequence"/>
</dbReference>
<protein>
    <recommendedName>
        <fullName evidence="2">Reverse transcriptase domain-containing protein</fullName>
    </recommendedName>
</protein>
<accession>A0A6H5IR25</accession>
<keyword evidence="4" id="KW-1185">Reference proteome</keyword>
<feature type="compositionally biased region" description="Basic and acidic residues" evidence="1">
    <location>
        <begin position="709"/>
        <end position="725"/>
    </location>
</feature>
<dbReference type="CDD" id="cd01650">
    <property type="entry name" value="RT_nLTR_like"/>
    <property type="match status" value="1"/>
</dbReference>
<dbReference type="EMBL" id="CADCXV010000900">
    <property type="protein sequence ID" value="CAB0038270.1"/>
    <property type="molecule type" value="Genomic_DNA"/>
</dbReference>
<dbReference type="Pfam" id="PF00078">
    <property type="entry name" value="RVT_1"/>
    <property type="match status" value="1"/>
</dbReference>
<evidence type="ECO:0000256" key="1">
    <source>
        <dbReference type="SAM" id="MobiDB-lite"/>
    </source>
</evidence>
<dbReference type="GO" id="GO:0071897">
    <property type="term" value="P:DNA biosynthetic process"/>
    <property type="evidence" value="ECO:0007669"/>
    <property type="project" value="UniProtKB-ARBA"/>
</dbReference>
<evidence type="ECO:0000313" key="4">
    <source>
        <dbReference type="Proteomes" id="UP000479190"/>
    </source>
</evidence>
<feature type="domain" description="Reverse transcriptase" evidence="2">
    <location>
        <begin position="105"/>
        <end position="236"/>
    </location>
</feature>
<organism evidence="3 4">
    <name type="scientific">Trichogramma brassicae</name>
    <dbReference type="NCBI Taxonomy" id="86971"/>
    <lineage>
        <taxon>Eukaryota</taxon>
        <taxon>Metazoa</taxon>
        <taxon>Ecdysozoa</taxon>
        <taxon>Arthropoda</taxon>
        <taxon>Hexapoda</taxon>
        <taxon>Insecta</taxon>
        <taxon>Pterygota</taxon>
        <taxon>Neoptera</taxon>
        <taxon>Endopterygota</taxon>
        <taxon>Hymenoptera</taxon>
        <taxon>Apocrita</taxon>
        <taxon>Proctotrupomorpha</taxon>
        <taxon>Chalcidoidea</taxon>
        <taxon>Trichogrammatidae</taxon>
        <taxon>Trichogramma</taxon>
    </lineage>
</organism>
<gene>
    <name evidence="3" type="ORF">TBRA_LOCUS10057</name>
</gene>